<feature type="non-terminal residue" evidence="6">
    <location>
        <position position="1"/>
    </location>
</feature>
<gene>
    <name evidence="6" type="ORF">FIBSPDRAFT_671781</name>
</gene>
<dbReference type="Proteomes" id="UP000076532">
    <property type="component" value="Unassembled WGS sequence"/>
</dbReference>
<keyword evidence="5" id="KW-0539">Nucleus</keyword>
<keyword evidence="7" id="KW-1185">Reference proteome</keyword>
<sequence>DEARVAHDEAAVKTVHGQAIRAAEAMGVAMTQKERATALGLFPKVAGLARRVHDSGTLQGKFDKYVEASEMQGHKTALDRRVPTRWNSDFACLAAHVYFEQPVKLLTSDERLDLKEYALTPDQWALAKELVDVLEIFEDVTRLFSQAEVPLVHQVIPMLEKLEHQLQFTLDHAEAPNVIRIAAQAGLMMVGKYYALTDDNEVYRIAMVMLPNKKMAQFIENEDWHPADVAAVESLARERFTETY</sequence>
<evidence type="ECO:0000256" key="3">
    <source>
        <dbReference type="ARBA" id="ARBA00022771"/>
    </source>
</evidence>
<comment type="subcellular location">
    <subcellularLocation>
        <location evidence="1">Nucleus</location>
    </subcellularLocation>
</comment>
<dbReference type="PANTHER" id="PTHR46481:SF10">
    <property type="entry name" value="ZINC FINGER BED DOMAIN-CONTAINING PROTEIN 39"/>
    <property type="match status" value="1"/>
</dbReference>
<dbReference type="PANTHER" id="PTHR46481">
    <property type="entry name" value="ZINC FINGER BED DOMAIN-CONTAINING PROTEIN 4"/>
    <property type="match status" value="1"/>
</dbReference>
<dbReference type="EMBL" id="KV417543">
    <property type="protein sequence ID" value="KZP21976.1"/>
    <property type="molecule type" value="Genomic_DNA"/>
</dbReference>
<dbReference type="GO" id="GO:0005634">
    <property type="term" value="C:nucleus"/>
    <property type="evidence" value="ECO:0007669"/>
    <property type="project" value="UniProtKB-SubCell"/>
</dbReference>
<keyword evidence="3" id="KW-0863">Zinc-finger</keyword>
<evidence type="ECO:0000256" key="4">
    <source>
        <dbReference type="ARBA" id="ARBA00022833"/>
    </source>
</evidence>
<evidence type="ECO:0000256" key="2">
    <source>
        <dbReference type="ARBA" id="ARBA00022723"/>
    </source>
</evidence>
<keyword evidence="4" id="KW-0862">Zinc</keyword>
<evidence type="ECO:0000256" key="5">
    <source>
        <dbReference type="ARBA" id="ARBA00023242"/>
    </source>
</evidence>
<proteinExistence type="predicted"/>
<keyword evidence="2" id="KW-0479">Metal-binding</keyword>
<organism evidence="6 7">
    <name type="scientific">Athelia psychrophila</name>
    <dbReference type="NCBI Taxonomy" id="1759441"/>
    <lineage>
        <taxon>Eukaryota</taxon>
        <taxon>Fungi</taxon>
        <taxon>Dikarya</taxon>
        <taxon>Basidiomycota</taxon>
        <taxon>Agaricomycotina</taxon>
        <taxon>Agaricomycetes</taxon>
        <taxon>Agaricomycetidae</taxon>
        <taxon>Atheliales</taxon>
        <taxon>Atheliaceae</taxon>
        <taxon>Athelia</taxon>
    </lineage>
</organism>
<dbReference type="SUPFAM" id="SSF53098">
    <property type="entry name" value="Ribonuclease H-like"/>
    <property type="match status" value="1"/>
</dbReference>
<dbReference type="OrthoDB" id="3251057at2759"/>
<dbReference type="InterPro" id="IPR012337">
    <property type="entry name" value="RNaseH-like_sf"/>
</dbReference>
<evidence type="ECO:0000313" key="6">
    <source>
        <dbReference type="EMBL" id="KZP21976.1"/>
    </source>
</evidence>
<protein>
    <submittedName>
        <fullName evidence="6">Uncharacterized protein</fullName>
    </submittedName>
</protein>
<feature type="non-terminal residue" evidence="6">
    <location>
        <position position="244"/>
    </location>
</feature>
<evidence type="ECO:0000313" key="7">
    <source>
        <dbReference type="Proteomes" id="UP000076532"/>
    </source>
</evidence>
<accession>A0A166KJR2</accession>
<evidence type="ECO:0000256" key="1">
    <source>
        <dbReference type="ARBA" id="ARBA00004123"/>
    </source>
</evidence>
<dbReference type="GO" id="GO:0008270">
    <property type="term" value="F:zinc ion binding"/>
    <property type="evidence" value="ECO:0007669"/>
    <property type="project" value="UniProtKB-KW"/>
</dbReference>
<dbReference type="InterPro" id="IPR052035">
    <property type="entry name" value="ZnF_BED_domain_contain"/>
</dbReference>
<dbReference type="STRING" id="436010.A0A166KJR2"/>
<name>A0A166KJR2_9AGAM</name>
<reference evidence="6 7" key="1">
    <citation type="journal article" date="2016" name="Mol. Biol. Evol.">
        <title>Comparative Genomics of Early-Diverging Mushroom-Forming Fungi Provides Insights into the Origins of Lignocellulose Decay Capabilities.</title>
        <authorList>
            <person name="Nagy L.G."/>
            <person name="Riley R."/>
            <person name="Tritt A."/>
            <person name="Adam C."/>
            <person name="Daum C."/>
            <person name="Floudas D."/>
            <person name="Sun H."/>
            <person name="Yadav J.S."/>
            <person name="Pangilinan J."/>
            <person name="Larsson K.H."/>
            <person name="Matsuura K."/>
            <person name="Barry K."/>
            <person name="Labutti K."/>
            <person name="Kuo R."/>
            <person name="Ohm R.A."/>
            <person name="Bhattacharya S.S."/>
            <person name="Shirouzu T."/>
            <person name="Yoshinaga Y."/>
            <person name="Martin F.M."/>
            <person name="Grigoriev I.V."/>
            <person name="Hibbett D.S."/>
        </authorList>
    </citation>
    <scope>NUCLEOTIDE SEQUENCE [LARGE SCALE GENOMIC DNA]</scope>
    <source>
        <strain evidence="6 7">CBS 109695</strain>
    </source>
</reference>
<dbReference type="AlphaFoldDB" id="A0A166KJR2"/>